<evidence type="ECO:0000259" key="1">
    <source>
        <dbReference type="Pfam" id="PF21832"/>
    </source>
</evidence>
<dbReference type="Pfam" id="PF21832">
    <property type="entry name" value="DUF6892"/>
    <property type="match status" value="1"/>
</dbReference>
<comment type="caution">
    <text evidence="3">The sequence shown here is derived from an EMBL/GenBank/DDBJ whole genome shotgun (WGS) entry which is preliminary data.</text>
</comment>
<accession>A0ABW3K7Q0</accession>
<sequence>MGYKSVSEIVVSDHDVRIDESHFTIPVPLQTLKDILGTTPAVFKGKYNTVYTWHDLGIRAYSSDKVNVQALGLDFLKHREYNFTPSSLYTGKLEIGDQDYAAICVERKDEHDDSMEITLGVNHIFIDLNESGAIAAIEISEVKAPEPIGDPDRYKFTPIAGEKIEFKDFNFKLAIIQVLMYEKELLKPAFDIFEFAKRYNERAIDVNSEGYDIIPEVKEYFEKLEIDRKYADEITEIIQDGGNDIYMNMIAFWSGEDDVFNIRSFEDADHFKNLKKMEIFYDENIDAIREEFRVKGIDVDLY</sequence>
<proteinExistence type="predicted"/>
<dbReference type="InterPro" id="IPR056640">
    <property type="entry name" value="DUF7738"/>
</dbReference>
<organism evidence="3 4">
    <name type="scientific">Ohtaekwangia kribbensis</name>
    <dbReference type="NCBI Taxonomy" id="688913"/>
    <lineage>
        <taxon>Bacteria</taxon>
        <taxon>Pseudomonadati</taxon>
        <taxon>Bacteroidota</taxon>
        <taxon>Cytophagia</taxon>
        <taxon>Cytophagales</taxon>
        <taxon>Fulvivirgaceae</taxon>
        <taxon>Ohtaekwangia</taxon>
    </lineage>
</organism>
<feature type="domain" description="DUF7738" evidence="2">
    <location>
        <begin position="9"/>
        <end position="101"/>
    </location>
</feature>
<dbReference type="RefSeq" id="WP_377583034.1">
    <property type="nucleotide sequence ID" value="NZ_JBHTKA010000008.1"/>
</dbReference>
<name>A0ABW3K7Q0_9BACT</name>
<dbReference type="Pfam" id="PF24880">
    <property type="entry name" value="DUF7738"/>
    <property type="match status" value="1"/>
</dbReference>
<protein>
    <submittedName>
        <fullName evidence="3">DUF6892 domain-containing protein</fullName>
    </submittedName>
</protein>
<reference evidence="4" key="1">
    <citation type="journal article" date="2019" name="Int. J. Syst. Evol. Microbiol.">
        <title>The Global Catalogue of Microorganisms (GCM) 10K type strain sequencing project: providing services to taxonomists for standard genome sequencing and annotation.</title>
        <authorList>
            <consortium name="The Broad Institute Genomics Platform"/>
            <consortium name="The Broad Institute Genome Sequencing Center for Infectious Disease"/>
            <person name="Wu L."/>
            <person name="Ma J."/>
        </authorList>
    </citation>
    <scope>NUCLEOTIDE SEQUENCE [LARGE SCALE GENOMIC DNA]</scope>
    <source>
        <strain evidence="4">CCUG 58938</strain>
    </source>
</reference>
<feature type="domain" description="DUF6892" evidence="1">
    <location>
        <begin position="164"/>
        <end position="299"/>
    </location>
</feature>
<evidence type="ECO:0000313" key="3">
    <source>
        <dbReference type="EMBL" id="MFD1002179.1"/>
    </source>
</evidence>
<evidence type="ECO:0000259" key="2">
    <source>
        <dbReference type="Pfam" id="PF24880"/>
    </source>
</evidence>
<dbReference type="EMBL" id="JBHTKA010000008">
    <property type="protein sequence ID" value="MFD1002179.1"/>
    <property type="molecule type" value="Genomic_DNA"/>
</dbReference>
<keyword evidence="4" id="KW-1185">Reference proteome</keyword>
<gene>
    <name evidence="3" type="ORF">ACFQ21_22835</name>
</gene>
<dbReference type="Proteomes" id="UP001597112">
    <property type="component" value="Unassembled WGS sequence"/>
</dbReference>
<evidence type="ECO:0000313" key="4">
    <source>
        <dbReference type="Proteomes" id="UP001597112"/>
    </source>
</evidence>
<dbReference type="InterPro" id="IPR054187">
    <property type="entry name" value="DUF6892"/>
</dbReference>